<name>A0A8S5N4L5_9CAUD</name>
<evidence type="ECO:0000313" key="1">
    <source>
        <dbReference type="EMBL" id="DAD89279.1"/>
    </source>
</evidence>
<sequence length="55" mass="6387">MAEKIQQRIDQISAACSIEMMLQYGVGRCHYLKGDRKRQFAVDLVIGLFLKKEKK</sequence>
<proteinExistence type="predicted"/>
<dbReference type="EMBL" id="BK015057">
    <property type="protein sequence ID" value="DAD89279.1"/>
    <property type="molecule type" value="Genomic_DNA"/>
</dbReference>
<accession>A0A8S5N4L5</accession>
<dbReference type="InterPro" id="IPR035093">
    <property type="entry name" value="RelE/ParE_toxin_dom_sf"/>
</dbReference>
<reference evidence="1" key="1">
    <citation type="journal article" date="2021" name="Proc. Natl. Acad. Sci. U.S.A.">
        <title>A Catalog of Tens of Thousands of Viruses from Human Metagenomes Reveals Hidden Associations with Chronic Diseases.</title>
        <authorList>
            <person name="Tisza M.J."/>
            <person name="Buck C.B."/>
        </authorList>
    </citation>
    <scope>NUCLEOTIDE SEQUENCE</scope>
    <source>
        <strain evidence="1">CtTOm1</strain>
    </source>
</reference>
<protein>
    <submittedName>
        <fullName evidence="1">Uncharacterized protein</fullName>
    </submittedName>
</protein>
<organism evidence="1">
    <name type="scientific">Myoviridae sp. ctTOm1</name>
    <dbReference type="NCBI Taxonomy" id="2826657"/>
    <lineage>
        <taxon>Viruses</taxon>
        <taxon>Duplodnaviria</taxon>
        <taxon>Heunggongvirae</taxon>
        <taxon>Uroviricota</taxon>
        <taxon>Caudoviricetes</taxon>
    </lineage>
</organism>
<dbReference type="Gene3D" id="3.30.2310.20">
    <property type="entry name" value="RelE-like"/>
    <property type="match status" value="1"/>
</dbReference>